<proteinExistence type="inferred from homology"/>
<evidence type="ECO:0000256" key="1">
    <source>
        <dbReference type="ARBA" id="ARBA00001917"/>
    </source>
</evidence>
<dbReference type="InterPro" id="IPR037396">
    <property type="entry name" value="FMN_HAD"/>
</dbReference>
<dbReference type="Pfam" id="PF01070">
    <property type="entry name" value="FMN_dh"/>
    <property type="match status" value="1"/>
</dbReference>
<protein>
    <submittedName>
        <fullName evidence="7">Alpha-hydroxy-acid oxidizing protein</fullName>
    </submittedName>
</protein>
<dbReference type="PROSITE" id="PS00557">
    <property type="entry name" value="FMN_HYDROXY_ACID_DH_1"/>
    <property type="match status" value="1"/>
</dbReference>
<dbReference type="PROSITE" id="PS51349">
    <property type="entry name" value="FMN_HYDROXY_ACID_DH_2"/>
    <property type="match status" value="1"/>
</dbReference>
<dbReference type="PANTHER" id="PTHR10578">
    <property type="entry name" value="S -2-HYDROXY-ACID OXIDASE-RELATED"/>
    <property type="match status" value="1"/>
</dbReference>
<dbReference type="PIRSF" id="PIRSF000138">
    <property type="entry name" value="Al-hdrx_acd_dh"/>
    <property type="match status" value="1"/>
</dbReference>
<evidence type="ECO:0000256" key="2">
    <source>
        <dbReference type="ARBA" id="ARBA00022630"/>
    </source>
</evidence>
<dbReference type="PANTHER" id="PTHR10578:SF107">
    <property type="entry name" value="2-HYDROXYACID OXIDASE 1"/>
    <property type="match status" value="1"/>
</dbReference>
<sequence length="401" mass="43136">MVDSRRIHSIEGLRQAARRRLPKAIFDFFDGGAEDELTLADNRSAFGRVKLAPRCLVNVAEVGLDTDVVGGPSALPLAVAPTGAVGFGRHGGDIAIARAAAEAGVPYTLSTSATASIEQIADAAPGRLWFQAYVLKDKEMLNSLLFRAKSAGYEALMITVDLPVGGKRERDFRNHLSFPFRYTARNLLDFARRPAWAMRMLCHGVPVMENLKGLEAPSASATKLASSVGRNYDPSFDWEALERLRDQWPRKLIVKGVMRADDAVRLAAMGCDGMVVSNHGGRQLDGAAATLEMLPEVVRAVGGRVPVLVDGGVRRGADILKARALGAQGVLVGRATLWGAVADGQRGAAQALAILRDELQRSMQLCGVRDINGISRELLFERQEPDGAEYGLGDRVTVPSL</sequence>
<dbReference type="EMBL" id="JABFTT010000015">
    <property type="protein sequence ID" value="MCE8021969.1"/>
    <property type="molecule type" value="Genomic_DNA"/>
</dbReference>
<accession>A0ABS9AJQ0</accession>
<dbReference type="RefSeq" id="WP_234275264.1">
    <property type="nucleotide sequence ID" value="NZ_JABFTT010000015.1"/>
</dbReference>
<organism evidence="7 8">
    <name type="scientific">Billgrantia zhangzhouensis</name>
    <dbReference type="NCBI Taxonomy" id="2733481"/>
    <lineage>
        <taxon>Bacteria</taxon>
        <taxon>Pseudomonadati</taxon>
        <taxon>Pseudomonadota</taxon>
        <taxon>Gammaproteobacteria</taxon>
        <taxon>Oceanospirillales</taxon>
        <taxon>Halomonadaceae</taxon>
        <taxon>Billgrantia</taxon>
    </lineage>
</organism>
<evidence type="ECO:0000256" key="3">
    <source>
        <dbReference type="ARBA" id="ARBA00022643"/>
    </source>
</evidence>
<evidence type="ECO:0000313" key="8">
    <source>
        <dbReference type="Proteomes" id="UP001320122"/>
    </source>
</evidence>
<name>A0ABS9AJQ0_9GAMM</name>
<dbReference type="CDD" id="cd02809">
    <property type="entry name" value="alpha_hydroxyacid_oxid_FMN"/>
    <property type="match status" value="1"/>
</dbReference>
<feature type="domain" description="FMN hydroxy acid dehydrogenase" evidence="6">
    <location>
        <begin position="2"/>
        <end position="384"/>
    </location>
</feature>
<evidence type="ECO:0000313" key="7">
    <source>
        <dbReference type="EMBL" id="MCE8021969.1"/>
    </source>
</evidence>
<dbReference type="InterPro" id="IPR013785">
    <property type="entry name" value="Aldolase_TIM"/>
</dbReference>
<dbReference type="Proteomes" id="UP001320122">
    <property type="component" value="Unassembled WGS sequence"/>
</dbReference>
<dbReference type="InterPro" id="IPR000262">
    <property type="entry name" value="FMN-dep_DH"/>
</dbReference>
<keyword evidence="8" id="KW-1185">Reference proteome</keyword>
<keyword evidence="2" id="KW-0285">Flavoprotein</keyword>
<dbReference type="InterPro" id="IPR008259">
    <property type="entry name" value="FMN_hydac_DH_AS"/>
</dbReference>
<dbReference type="SUPFAM" id="SSF51395">
    <property type="entry name" value="FMN-linked oxidoreductases"/>
    <property type="match status" value="1"/>
</dbReference>
<reference evidence="7 8" key="1">
    <citation type="journal article" date="2021" name="Front. Microbiol.">
        <title>Aerobic Denitrification and Heterotrophic Sulfur Oxidation in the Genus Halomonas Revealed by Six Novel Species Characterizations and Genome-Based Analysis.</title>
        <authorList>
            <person name="Wang L."/>
            <person name="Shao Z."/>
        </authorList>
    </citation>
    <scope>NUCLEOTIDE SEQUENCE [LARGE SCALE GENOMIC DNA]</scope>
    <source>
        <strain evidence="7 8">MCCC 1A11036</strain>
    </source>
</reference>
<comment type="similarity">
    <text evidence="5">Belongs to the FMN-dependent alpha-hydroxy acid dehydrogenase family.</text>
</comment>
<evidence type="ECO:0000256" key="4">
    <source>
        <dbReference type="ARBA" id="ARBA00023002"/>
    </source>
</evidence>
<comment type="caution">
    <text evidence="7">The sequence shown here is derived from an EMBL/GenBank/DDBJ whole genome shotgun (WGS) entry which is preliminary data.</text>
</comment>
<comment type="cofactor">
    <cofactor evidence="1">
        <name>FMN</name>
        <dbReference type="ChEBI" id="CHEBI:58210"/>
    </cofactor>
</comment>
<evidence type="ECO:0000256" key="5">
    <source>
        <dbReference type="ARBA" id="ARBA00024042"/>
    </source>
</evidence>
<dbReference type="InterPro" id="IPR012133">
    <property type="entry name" value="Alpha-hydoxy_acid_DH_FMN"/>
</dbReference>
<keyword evidence="4" id="KW-0560">Oxidoreductase</keyword>
<dbReference type="Gene3D" id="3.20.20.70">
    <property type="entry name" value="Aldolase class I"/>
    <property type="match status" value="1"/>
</dbReference>
<keyword evidence="3" id="KW-0288">FMN</keyword>
<gene>
    <name evidence="7" type="ORF">HOP51_17905</name>
</gene>
<evidence type="ECO:0000259" key="6">
    <source>
        <dbReference type="PROSITE" id="PS51349"/>
    </source>
</evidence>